<evidence type="ECO:0000256" key="10">
    <source>
        <dbReference type="ARBA" id="ARBA00044508"/>
    </source>
</evidence>
<comment type="caution">
    <text evidence="17">The sequence shown here is derived from an EMBL/GenBank/DDBJ whole genome shotgun (WGS) entry which is preliminary data.</text>
</comment>
<organism evidence="17 18">
    <name type="scientific">Littorina saxatilis</name>
    <dbReference type="NCBI Taxonomy" id="31220"/>
    <lineage>
        <taxon>Eukaryota</taxon>
        <taxon>Metazoa</taxon>
        <taxon>Spiralia</taxon>
        <taxon>Lophotrochozoa</taxon>
        <taxon>Mollusca</taxon>
        <taxon>Gastropoda</taxon>
        <taxon>Caenogastropoda</taxon>
        <taxon>Littorinimorpha</taxon>
        <taxon>Littorinoidea</taxon>
        <taxon>Littorinidae</taxon>
        <taxon>Littorina</taxon>
    </lineage>
</organism>
<keyword evidence="9" id="KW-0862">Zinc</keyword>
<evidence type="ECO:0000313" key="18">
    <source>
        <dbReference type="Proteomes" id="UP001374579"/>
    </source>
</evidence>
<protein>
    <recommendedName>
        <fullName evidence="3">RBR-type E3 ubiquitin transferase</fullName>
        <ecNumber evidence="3">2.3.2.31</ecNumber>
    </recommendedName>
</protein>
<dbReference type="InterPro" id="IPR044066">
    <property type="entry name" value="TRIAD_supradom"/>
</dbReference>
<dbReference type="InterPro" id="IPR031127">
    <property type="entry name" value="E3_UB_ligase_RBR"/>
</dbReference>
<evidence type="ECO:0000259" key="16">
    <source>
        <dbReference type="PROSITE" id="PS51873"/>
    </source>
</evidence>
<evidence type="ECO:0000256" key="8">
    <source>
        <dbReference type="ARBA" id="ARBA00022786"/>
    </source>
</evidence>
<dbReference type="Gene3D" id="1.20.120.1750">
    <property type="match status" value="1"/>
</dbReference>
<dbReference type="Gene3D" id="3.30.40.10">
    <property type="entry name" value="Zinc/RING finger domain, C3HC4 (zinc finger)"/>
    <property type="match status" value="1"/>
</dbReference>
<dbReference type="InterPro" id="IPR018957">
    <property type="entry name" value="Znf_C3HC4_RING-type"/>
</dbReference>
<feature type="domain" description="RING-type" evidence="16">
    <location>
        <begin position="263"/>
        <end position="504"/>
    </location>
</feature>
<evidence type="ECO:0000256" key="11">
    <source>
        <dbReference type="PROSITE-ProRule" id="PRU00175"/>
    </source>
</evidence>
<dbReference type="SMART" id="SM00184">
    <property type="entry name" value="RING"/>
    <property type="match status" value="1"/>
</dbReference>
<name>A0AAN9G742_9CAEN</name>
<evidence type="ECO:0000259" key="14">
    <source>
        <dbReference type="PROSITE" id="PS50089"/>
    </source>
</evidence>
<gene>
    <name evidence="17" type="ORF">V1264_004893</name>
</gene>
<feature type="coiled-coil region" evidence="12">
    <location>
        <begin position="397"/>
        <end position="424"/>
    </location>
</feature>
<dbReference type="EC" id="2.3.2.31" evidence="3"/>
<dbReference type="Gene3D" id="2.20.25.20">
    <property type="match status" value="1"/>
</dbReference>
<dbReference type="InterPro" id="IPR002867">
    <property type="entry name" value="IBR_dom"/>
</dbReference>
<dbReference type="Gene3D" id="3.10.110.10">
    <property type="entry name" value="Ubiquitin Conjugating Enzyme"/>
    <property type="match status" value="1"/>
</dbReference>
<feature type="domain" description="RING-type" evidence="14">
    <location>
        <begin position="267"/>
        <end position="313"/>
    </location>
</feature>
<feature type="compositionally biased region" description="Polar residues" evidence="13">
    <location>
        <begin position="195"/>
        <end position="212"/>
    </location>
</feature>
<dbReference type="PROSITE" id="PS00518">
    <property type="entry name" value="ZF_RING_1"/>
    <property type="match status" value="1"/>
</dbReference>
<dbReference type="Proteomes" id="UP001374579">
    <property type="component" value="Unassembled WGS sequence"/>
</dbReference>
<sequence length="527" mass="60263">MSVTDEQEDEILALSSIYEDDGRLMFAREGEEPGGVFLAPQLPPEDFHVCITNTSGHVAASKGGKEKDLLTVKYLPPITLNFVLPWDYPSTQLPDFTLSCPWLTLQQLSKLCHRLDEIWEENKGDVILFHWFNFLENEAIDFLGITSPLVLSCIVPHHHVSKHGATEHHPHKENQGGNSTDSFLVATAGGKCLDSEQSSLSPRTEQKVSSLDSAYSSQESSPSSPVKPHHDRRAKQECVSVTQLMKSLVEFDKEKEQEEFDRSTVECAVCFAERSGRQSMRFLDCGHAFCRDCLRDYFIVQIKDGSVKAMNCPDPDCESQAYPYQIKELVTLEEYDRYEKLLLQTTLETMADVVYCPRRMCQHPVIKDSNSNMGHCPSCNFAFCTLCKLSYHGPSPCRIKSEELMKLREEYLRADEETKRFMERRYGKRAINQALEEVHSAEWLEKNAKMCPYCGTQIQKTEGCNKMTCIKCRSYFCWLCHTLLSRSNPYSHFSTRGSPCFERLFEGIQLDDDMWLDEDDDDFGDPI</sequence>
<dbReference type="InterPro" id="IPR013083">
    <property type="entry name" value="Znf_RING/FYVE/PHD"/>
</dbReference>
<comment type="pathway">
    <text evidence="2">Protein modification; protein ubiquitination.</text>
</comment>
<evidence type="ECO:0000256" key="3">
    <source>
        <dbReference type="ARBA" id="ARBA00012251"/>
    </source>
</evidence>
<evidence type="ECO:0000256" key="2">
    <source>
        <dbReference type="ARBA" id="ARBA00004906"/>
    </source>
</evidence>
<keyword evidence="8" id="KW-0833">Ubl conjugation pathway</keyword>
<dbReference type="FunFam" id="3.30.40.10:FF:000137">
    <property type="entry name" value="RanBP-type and C3HC4-type zinc finger-containing protein 1"/>
    <property type="match status" value="1"/>
</dbReference>
<feature type="region of interest" description="Disordered" evidence="13">
    <location>
        <begin position="194"/>
        <end position="233"/>
    </location>
</feature>
<keyword evidence="5" id="KW-0479">Metal-binding</keyword>
<dbReference type="Pfam" id="PF05773">
    <property type="entry name" value="RWD"/>
    <property type="match status" value="1"/>
</dbReference>
<dbReference type="PROSITE" id="PS50908">
    <property type="entry name" value="RWD"/>
    <property type="match status" value="1"/>
</dbReference>
<evidence type="ECO:0000256" key="4">
    <source>
        <dbReference type="ARBA" id="ARBA00022679"/>
    </source>
</evidence>
<dbReference type="CDD" id="cd20341">
    <property type="entry name" value="BRcat_RBR_RNF14"/>
    <property type="match status" value="1"/>
</dbReference>
<evidence type="ECO:0000259" key="15">
    <source>
        <dbReference type="PROSITE" id="PS50908"/>
    </source>
</evidence>
<evidence type="ECO:0000256" key="13">
    <source>
        <dbReference type="SAM" id="MobiDB-lite"/>
    </source>
</evidence>
<feature type="compositionally biased region" description="Low complexity" evidence="13">
    <location>
        <begin position="213"/>
        <end position="224"/>
    </location>
</feature>
<evidence type="ECO:0000256" key="1">
    <source>
        <dbReference type="ARBA" id="ARBA00001798"/>
    </source>
</evidence>
<dbReference type="CDD" id="cd16628">
    <property type="entry name" value="RING-HC_RBR_RNF14"/>
    <property type="match status" value="1"/>
</dbReference>
<dbReference type="SMART" id="SM00591">
    <property type="entry name" value="RWD"/>
    <property type="match status" value="1"/>
</dbReference>
<dbReference type="GO" id="GO:0061630">
    <property type="term" value="F:ubiquitin protein ligase activity"/>
    <property type="evidence" value="ECO:0007669"/>
    <property type="project" value="UniProtKB-EC"/>
</dbReference>
<dbReference type="AlphaFoldDB" id="A0AAN9G742"/>
<dbReference type="SMART" id="SM00647">
    <property type="entry name" value="IBR"/>
    <property type="match status" value="2"/>
</dbReference>
<dbReference type="GO" id="GO:0008270">
    <property type="term" value="F:zinc ion binding"/>
    <property type="evidence" value="ECO:0007669"/>
    <property type="project" value="UniProtKB-KW"/>
</dbReference>
<dbReference type="EMBL" id="JBAMIC010000013">
    <property type="protein sequence ID" value="KAK7097998.1"/>
    <property type="molecule type" value="Genomic_DNA"/>
</dbReference>
<dbReference type="SUPFAM" id="SSF54495">
    <property type="entry name" value="UBC-like"/>
    <property type="match status" value="1"/>
</dbReference>
<keyword evidence="18" id="KW-1185">Reference proteome</keyword>
<dbReference type="SUPFAM" id="SSF57850">
    <property type="entry name" value="RING/U-box"/>
    <property type="match status" value="3"/>
</dbReference>
<dbReference type="PANTHER" id="PTHR11685">
    <property type="entry name" value="RBR FAMILY RING FINGER AND IBR DOMAIN-CONTAINING"/>
    <property type="match status" value="1"/>
</dbReference>
<keyword evidence="4" id="KW-0808">Transferase</keyword>
<dbReference type="PROSITE" id="PS50089">
    <property type="entry name" value="ZF_RING_2"/>
    <property type="match status" value="1"/>
</dbReference>
<proteinExistence type="inferred from homology"/>
<evidence type="ECO:0000256" key="9">
    <source>
        <dbReference type="ARBA" id="ARBA00022833"/>
    </source>
</evidence>
<accession>A0AAN9G742</accession>
<evidence type="ECO:0000313" key="17">
    <source>
        <dbReference type="EMBL" id="KAK7097998.1"/>
    </source>
</evidence>
<dbReference type="PROSITE" id="PS51873">
    <property type="entry name" value="TRIAD"/>
    <property type="match status" value="1"/>
</dbReference>
<dbReference type="CDD" id="cd23820">
    <property type="entry name" value="RWD_RNF14"/>
    <property type="match status" value="1"/>
</dbReference>
<dbReference type="InterPro" id="IPR031128">
    <property type="entry name" value="RNF14_RING-HC_Zfn"/>
</dbReference>
<keyword evidence="12" id="KW-0175">Coiled coil</keyword>
<keyword evidence="6" id="KW-0677">Repeat</keyword>
<evidence type="ECO:0000256" key="7">
    <source>
        <dbReference type="ARBA" id="ARBA00022771"/>
    </source>
</evidence>
<dbReference type="Pfam" id="PF00097">
    <property type="entry name" value="zf-C3HC4"/>
    <property type="match status" value="1"/>
</dbReference>
<reference evidence="17 18" key="1">
    <citation type="submission" date="2024-02" db="EMBL/GenBank/DDBJ databases">
        <title>Chromosome-scale genome assembly of the rough periwinkle Littorina saxatilis.</title>
        <authorList>
            <person name="De Jode A."/>
            <person name="Faria R."/>
            <person name="Formenti G."/>
            <person name="Sims Y."/>
            <person name="Smith T.P."/>
            <person name="Tracey A."/>
            <person name="Wood J.M.D."/>
            <person name="Zagrodzka Z.B."/>
            <person name="Johannesson K."/>
            <person name="Butlin R.K."/>
            <person name="Leder E.H."/>
        </authorList>
    </citation>
    <scope>NUCLEOTIDE SEQUENCE [LARGE SCALE GENOMIC DNA]</scope>
    <source>
        <strain evidence="17">Snail1</strain>
        <tissue evidence="17">Muscle</tissue>
    </source>
</reference>
<evidence type="ECO:0000256" key="5">
    <source>
        <dbReference type="ARBA" id="ARBA00022723"/>
    </source>
</evidence>
<evidence type="ECO:0000256" key="6">
    <source>
        <dbReference type="ARBA" id="ARBA00022737"/>
    </source>
</evidence>
<dbReference type="InterPro" id="IPR006575">
    <property type="entry name" value="RWD_dom"/>
</dbReference>
<dbReference type="GO" id="GO:0016567">
    <property type="term" value="P:protein ubiquitination"/>
    <property type="evidence" value="ECO:0007669"/>
    <property type="project" value="InterPro"/>
</dbReference>
<comment type="catalytic activity">
    <reaction evidence="1">
        <text>[E2 ubiquitin-conjugating enzyme]-S-ubiquitinyl-L-cysteine + [acceptor protein]-L-lysine = [E2 ubiquitin-conjugating enzyme]-L-cysteine + [acceptor protein]-N(6)-ubiquitinyl-L-lysine.</text>
        <dbReference type="EC" id="2.3.2.31"/>
    </reaction>
</comment>
<dbReference type="InterPro" id="IPR001841">
    <property type="entry name" value="Znf_RING"/>
</dbReference>
<keyword evidence="7 11" id="KW-0863">Zinc-finger</keyword>
<dbReference type="CDD" id="cd20354">
    <property type="entry name" value="Rcat_RBR_RNF14"/>
    <property type="match status" value="1"/>
</dbReference>
<dbReference type="Pfam" id="PF01485">
    <property type="entry name" value="IBR"/>
    <property type="match status" value="1"/>
</dbReference>
<comment type="similarity">
    <text evidence="10">Belongs to the RBR family. RNF14 subfamily.</text>
</comment>
<feature type="domain" description="RWD" evidence="15">
    <location>
        <begin position="9"/>
        <end position="142"/>
    </location>
</feature>
<dbReference type="Pfam" id="PF22191">
    <property type="entry name" value="IBR_1"/>
    <property type="match status" value="1"/>
</dbReference>
<evidence type="ECO:0000256" key="12">
    <source>
        <dbReference type="SAM" id="Coils"/>
    </source>
</evidence>
<dbReference type="InterPro" id="IPR047548">
    <property type="entry name" value="Rcat_RBR_RNF14"/>
</dbReference>
<dbReference type="InterPro" id="IPR016135">
    <property type="entry name" value="UBQ-conjugating_enzyme/RWD"/>
</dbReference>
<dbReference type="InterPro" id="IPR017907">
    <property type="entry name" value="Znf_RING_CS"/>
</dbReference>